<evidence type="ECO:0000313" key="4">
    <source>
        <dbReference type="Proteomes" id="UP001626536"/>
    </source>
</evidence>
<accession>A0ABZ0HWS8</accession>
<reference evidence="3 4" key="1">
    <citation type="submission" date="2023-10" db="EMBL/GenBank/DDBJ databases">
        <title>Novel methanotroph of the genus Methylocapsa from a subarctic wetland.</title>
        <authorList>
            <person name="Belova S.E."/>
            <person name="Oshkin I.Y."/>
            <person name="Miroshnikov K."/>
            <person name="Dedysh S.N."/>
        </authorList>
    </citation>
    <scope>NUCLEOTIDE SEQUENCE [LARGE SCALE GENOMIC DNA]</scope>
    <source>
        <strain evidence="3 4">RX1</strain>
        <plasmid evidence="3 4">pRX1</plasmid>
    </source>
</reference>
<keyword evidence="4" id="KW-1185">Reference proteome</keyword>
<proteinExistence type="predicted"/>
<sequence>MAIFPIRSPEVLPRGLQRLIAAMPESNHMVTKTNDRRIRAFLIIAAVLAFPRQASAAIAESWPLPPRRPAEAPLHPAPHDTAPGEQAEPKPSIDQACLDRLRAAGIEFEMVTLPPAPKPGCSIETPVRLKAVIFAPRWKTSIHLPDEPTLSCRFGERFGHWLRDLVAPLIAGELGVELKSVRTGPGYECRNRAEAGKISAHASGLAADVVSFELANGRTLPIKPNDDEHLRATVDAIRVAACGWFTTVLGPGSDAAHADHMHVDSLQHGSSDRYRICL</sequence>
<gene>
    <name evidence="3" type="ORF">RZS28_19810</name>
</gene>
<dbReference type="InterPro" id="IPR009683">
    <property type="entry name" value="Extensin-like_C"/>
</dbReference>
<evidence type="ECO:0000259" key="2">
    <source>
        <dbReference type="Pfam" id="PF06904"/>
    </source>
</evidence>
<feature type="region of interest" description="Disordered" evidence="1">
    <location>
        <begin position="61"/>
        <end position="91"/>
    </location>
</feature>
<feature type="domain" description="Extensin-like C-terminal" evidence="2">
    <location>
        <begin position="95"/>
        <end position="277"/>
    </location>
</feature>
<dbReference type="Proteomes" id="UP001626536">
    <property type="component" value="Plasmid pRX1"/>
</dbReference>
<dbReference type="Pfam" id="PF06904">
    <property type="entry name" value="Extensin-like_C"/>
    <property type="match status" value="1"/>
</dbReference>
<dbReference type="EMBL" id="CP136863">
    <property type="protein sequence ID" value="WOJ91693.1"/>
    <property type="molecule type" value="Genomic_DNA"/>
</dbReference>
<geneLocation type="plasmid" evidence="3 4">
    <name>pRX1</name>
</geneLocation>
<keyword evidence="3" id="KW-0614">Plasmid</keyword>
<evidence type="ECO:0000256" key="1">
    <source>
        <dbReference type="SAM" id="MobiDB-lite"/>
    </source>
</evidence>
<evidence type="ECO:0000313" key="3">
    <source>
        <dbReference type="EMBL" id="WOJ91693.1"/>
    </source>
</evidence>
<dbReference type="RefSeq" id="WP_318655120.1">
    <property type="nucleotide sequence ID" value="NZ_CP136863.1"/>
</dbReference>
<name>A0ABZ0HWS8_9HYPH</name>
<organism evidence="3 4">
    <name type="scientific">Methylocapsa polymorpha</name>
    <dbReference type="NCBI Taxonomy" id="3080828"/>
    <lineage>
        <taxon>Bacteria</taxon>
        <taxon>Pseudomonadati</taxon>
        <taxon>Pseudomonadota</taxon>
        <taxon>Alphaproteobacteria</taxon>
        <taxon>Hyphomicrobiales</taxon>
        <taxon>Beijerinckiaceae</taxon>
        <taxon>Methylocapsa</taxon>
    </lineage>
</organism>
<protein>
    <submittedName>
        <fullName evidence="3">Extensin family protein</fullName>
    </submittedName>
</protein>